<evidence type="ECO:0000256" key="4">
    <source>
        <dbReference type="ARBA" id="ARBA00017249"/>
    </source>
</evidence>
<dbReference type="InterPro" id="IPR003695">
    <property type="entry name" value="Ppx_GppA_N"/>
</dbReference>
<dbReference type="PANTHER" id="PTHR30005:SF0">
    <property type="entry name" value="RETROGRADE REGULATION PROTEIN 2"/>
    <property type="match status" value="1"/>
</dbReference>
<dbReference type="SUPFAM" id="SSF53067">
    <property type="entry name" value="Actin-like ATPase domain"/>
    <property type="match status" value="2"/>
</dbReference>
<dbReference type="InterPro" id="IPR050273">
    <property type="entry name" value="GppA/Ppx_hydrolase"/>
</dbReference>
<evidence type="ECO:0000256" key="5">
    <source>
        <dbReference type="ARBA" id="ARBA00023016"/>
    </source>
</evidence>
<evidence type="ECO:0000256" key="1">
    <source>
        <dbReference type="ARBA" id="ARBA00007125"/>
    </source>
</evidence>
<keyword evidence="11" id="KW-1185">Reference proteome</keyword>
<dbReference type="InterPro" id="IPR018181">
    <property type="entry name" value="Heat_shock_70_CS"/>
</dbReference>
<dbReference type="EMBL" id="JACXAH010000016">
    <property type="protein sequence ID" value="MBD1373087.1"/>
    <property type="molecule type" value="Genomic_DNA"/>
</dbReference>
<dbReference type="PROSITE" id="PS00329">
    <property type="entry name" value="HSP70_2"/>
    <property type="match status" value="1"/>
</dbReference>
<protein>
    <recommendedName>
        <fullName evidence="3">Chaperone protein DnaK</fullName>
    </recommendedName>
    <alternativeName>
        <fullName evidence="4">Chaperone protein dnaK</fullName>
    </alternativeName>
    <alternativeName>
        <fullName evidence="8">HSP70</fullName>
    </alternativeName>
    <alternativeName>
        <fullName evidence="7">Heat shock 70 kDa protein</fullName>
    </alternativeName>
    <alternativeName>
        <fullName evidence="6">Heat shock protein 70</fullName>
    </alternativeName>
</protein>
<evidence type="ECO:0000256" key="2">
    <source>
        <dbReference type="ARBA" id="ARBA00007381"/>
    </source>
</evidence>
<accession>A0A926NAR7</accession>
<dbReference type="Gene3D" id="1.10.3210.10">
    <property type="entry name" value="Hypothetical protein af1432"/>
    <property type="match status" value="1"/>
</dbReference>
<name>A0A926NAR7_9BACL</name>
<evidence type="ECO:0000256" key="3">
    <source>
        <dbReference type="ARBA" id="ARBA00014415"/>
    </source>
</evidence>
<evidence type="ECO:0000256" key="8">
    <source>
        <dbReference type="ARBA" id="ARBA00033103"/>
    </source>
</evidence>
<dbReference type="GO" id="GO:0006357">
    <property type="term" value="P:regulation of transcription by RNA polymerase II"/>
    <property type="evidence" value="ECO:0007669"/>
    <property type="project" value="TreeGrafter"/>
</dbReference>
<dbReference type="Pfam" id="PF02541">
    <property type="entry name" value="Ppx-GppA"/>
    <property type="match status" value="1"/>
</dbReference>
<comment type="caution">
    <text evidence="10">The sequence shown here is derived from an EMBL/GenBank/DDBJ whole genome shotgun (WGS) entry which is preliminary data.</text>
</comment>
<feature type="domain" description="Ppx/GppA phosphatase N-terminal" evidence="9">
    <location>
        <begin position="30"/>
        <end position="306"/>
    </location>
</feature>
<dbReference type="CDD" id="cd24052">
    <property type="entry name" value="ASKHA_NBD_HpPPX-GppA-like"/>
    <property type="match status" value="1"/>
</dbReference>
<dbReference type="Gene3D" id="3.30.420.40">
    <property type="match status" value="1"/>
</dbReference>
<dbReference type="RefSeq" id="WP_191138759.1">
    <property type="nucleotide sequence ID" value="NZ_JACXAG020000001.1"/>
</dbReference>
<organism evidence="10 11">
    <name type="scientific">Polycladospora coralii</name>
    <dbReference type="NCBI Taxonomy" id="2771432"/>
    <lineage>
        <taxon>Bacteria</taxon>
        <taxon>Bacillati</taxon>
        <taxon>Bacillota</taxon>
        <taxon>Bacilli</taxon>
        <taxon>Bacillales</taxon>
        <taxon>Thermoactinomycetaceae</taxon>
        <taxon>Polycladospora</taxon>
    </lineage>
</organism>
<dbReference type="AlphaFoldDB" id="A0A926NAR7"/>
<dbReference type="InterPro" id="IPR043129">
    <property type="entry name" value="ATPase_NBD"/>
</dbReference>
<reference evidence="10" key="1">
    <citation type="submission" date="2020-09" db="EMBL/GenBank/DDBJ databases">
        <title>A novel bacterium of genus Hazenella, isolated from South China Sea.</title>
        <authorList>
            <person name="Huang H."/>
            <person name="Mo K."/>
            <person name="Hu Y."/>
        </authorList>
    </citation>
    <scope>NUCLEOTIDE SEQUENCE</scope>
    <source>
        <strain evidence="10">IB182357</strain>
    </source>
</reference>
<sequence length="515" mass="60001">MEIGVIKRFAVIDIGSNTIRLVVYEWGSEQNLYELYNYKVPIRLRQYLDENQKMREAGIQLTISTLHKFKQAISGLAITHLDVIATAAFRLARNNKEMVAQIKQETGYQVRILSEKEEAYYGYRCIMYTTYVKDGVIVDIGGGSTEVTLVKDRKMVNSHSFSFGSVTLKQLVEQERTNESKFEVIHRFLEENWKAIPWVTNLRLPLIGLGGTVRSLAKVHAQFHRRPLYDIHQYQMIRSEVKQTIHHIMNEHDYRKSFLDVKSETRDDALFPAVWVIQSLMNDIRSPYLLISRKGLREGLILTSLKMRLPRSGRELSQSSLRKFLAKHDITEESHHIAACSNRILQALERHLLFALYTKDYLALKRATLFSLVQHAYPGLSAKGLFHLLSRQSLDGISQKSQMRSIYIACFSSKLQLIRLYKPYMNWFSEKEWKKIELMGAVLLISKKLMITKRKLVEKVEVNRVESGLQICFYCLHDYTIEKQEVNRVKRHLEHVLNCNISILFQRLEKASIEN</sequence>
<evidence type="ECO:0000256" key="7">
    <source>
        <dbReference type="ARBA" id="ARBA00030945"/>
    </source>
</evidence>
<comment type="similarity">
    <text evidence="2">Belongs to the heat shock protein 70 family.</text>
</comment>
<keyword evidence="5" id="KW-0346">Stress response</keyword>
<dbReference type="Gene3D" id="3.30.420.150">
    <property type="entry name" value="Exopolyphosphatase. Domain 2"/>
    <property type="match status" value="1"/>
</dbReference>
<evidence type="ECO:0000313" key="10">
    <source>
        <dbReference type="EMBL" id="MBD1373087.1"/>
    </source>
</evidence>
<evidence type="ECO:0000313" key="11">
    <source>
        <dbReference type="Proteomes" id="UP000661691"/>
    </source>
</evidence>
<comment type="similarity">
    <text evidence="1">Belongs to the GppA/Ppx family.</text>
</comment>
<gene>
    <name evidence="10" type="ORF">IC620_12055</name>
</gene>
<proteinExistence type="inferred from homology"/>
<dbReference type="Proteomes" id="UP000661691">
    <property type="component" value="Unassembled WGS sequence"/>
</dbReference>
<dbReference type="PANTHER" id="PTHR30005">
    <property type="entry name" value="EXOPOLYPHOSPHATASE"/>
    <property type="match status" value="1"/>
</dbReference>
<evidence type="ECO:0000259" key="9">
    <source>
        <dbReference type="Pfam" id="PF02541"/>
    </source>
</evidence>
<evidence type="ECO:0000256" key="6">
    <source>
        <dbReference type="ARBA" id="ARBA00030019"/>
    </source>
</evidence>